<dbReference type="PANTHER" id="PTHR43895">
    <property type="entry name" value="CALCIUM/CALMODULIN-DEPENDENT PROTEIN KINASE KINASE-RELATED"/>
    <property type="match status" value="1"/>
</dbReference>
<protein>
    <recommendedName>
        <fullName evidence="10">Protein kinase domain-containing protein</fullName>
    </recommendedName>
</protein>
<dbReference type="InterPro" id="IPR016170">
    <property type="entry name" value="Cytok_DH_C_sf"/>
</dbReference>
<dbReference type="InterPro" id="IPR017441">
    <property type="entry name" value="Protein_kinase_ATP_BS"/>
</dbReference>
<keyword evidence="2" id="KW-0723">Serine/threonine-protein kinase</keyword>
<dbReference type="InterPro" id="IPR000719">
    <property type="entry name" value="Prot_kinase_dom"/>
</dbReference>
<reference evidence="11" key="1">
    <citation type="submission" date="2019-12" db="EMBL/GenBank/DDBJ databases">
        <title>Genome sequencing and annotation of Brassica cretica.</title>
        <authorList>
            <person name="Studholme D.J."/>
            <person name="Sarris P.F."/>
        </authorList>
    </citation>
    <scope>NUCLEOTIDE SEQUENCE</scope>
    <source>
        <strain evidence="11">PFS-001/15</strain>
        <tissue evidence="11">Leaf</tissue>
    </source>
</reference>
<keyword evidence="8 9" id="KW-0067">ATP-binding</keyword>
<dbReference type="GO" id="GO:0005524">
    <property type="term" value="F:ATP binding"/>
    <property type="evidence" value="ECO:0007669"/>
    <property type="project" value="UniProtKB-UniRule"/>
</dbReference>
<comment type="caution">
    <text evidence="11">The sequence shown here is derived from an EMBL/GenBank/DDBJ whole genome shotgun (WGS) entry which is preliminary data.</text>
</comment>
<keyword evidence="7" id="KW-0274">FAD</keyword>
<dbReference type="SUPFAM" id="SSF56112">
    <property type="entry name" value="Protein kinase-like (PK-like)"/>
    <property type="match status" value="1"/>
</dbReference>
<feature type="domain" description="Protein kinase" evidence="10">
    <location>
        <begin position="13"/>
        <end position="243"/>
    </location>
</feature>
<name>A0A8S9L3E8_BRACR</name>
<dbReference type="AlphaFoldDB" id="A0A8S9L3E8"/>
<evidence type="ECO:0000256" key="8">
    <source>
        <dbReference type="ARBA" id="ARBA00022840"/>
    </source>
</evidence>
<dbReference type="GO" id="GO:0019139">
    <property type="term" value="F:cytokinin dehydrogenase activity"/>
    <property type="evidence" value="ECO:0007669"/>
    <property type="project" value="InterPro"/>
</dbReference>
<dbReference type="PROSITE" id="PS50011">
    <property type="entry name" value="PROTEIN_KINASE_DOM"/>
    <property type="match status" value="1"/>
</dbReference>
<dbReference type="SUPFAM" id="SSF55103">
    <property type="entry name" value="FAD-linked oxidases, C-terminal domain"/>
    <property type="match status" value="1"/>
</dbReference>
<dbReference type="InterPro" id="IPR016164">
    <property type="entry name" value="FAD-linked_Oxase-like_C"/>
</dbReference>
<evidence type="ECO:0000256" key="7">
    <source>
        <dbReference type="ARBA" id="ARBA00022827"/>
    </source>
</evidence>
<dbReference type="Proteomes" id="UP000712281">
    <property type="component" value="Unassembled WGS sequence"/>
</dbReference>
<dbReference type="Gene3D" id="3.30.200.20">
    <property type="entry name" value="Phosphorylase Kinase, domain 1"/>
    <property type="match status" value="1"/>
</dbReference>
<evidence type="ECO:0000256" key="5">
    <source>
        <dbReference type="ARBA" id="ARBA00022741"/>
    </source>
</evidence>
<keyword evidence="6" id="KW-0418">Kinase</keyword>
<dbReference type="GO" id="GO:0004674">
    <property type="term" value="F:protein serine/threonine kinase activity"/>
    <property type="evidence" value="ECO:0007669"/>
    <property type="project" value="UniProtKB-KW"/>
</dbReference>
<keyword evidence="4" id="KW-0808">Transferase</keyword>
<dbReference type="InterPro" id="IPR011009">
    <property type="entry name" value="Kinase-like_dom_sf"/>
</dbReference>
<evidence type="ECO:0000313" key="11">
    <source>
        <dbReference type="EMBL" id="KAF2600113.1"/>
    </source>
</evidence>
<evidence type="ECO:0000256" key="2">
    <source>
        <dbReference type="ARBA" id="ARBA00022527"/>
    </source>
</evidence>
<evidence type="ECO:0000256" key="4">
    <source>
        <dbReference type="ARBA" id="ARBA00022679"/>
    </source>
</evidence>
<sequence>MNRPKVQRRVGKYEVGKTIGQGTFAKVRYAKNTETGESVALKILDKQKLLKNNKMSVQVKLTFLMPPPPLSHYMIKREISTMKLINHPNVVRLYEVLASKTKIYIVLEFAMGGELVDKIRHDGRLREDGARRYFQQLINAVDYCHSRGVYHRDLKRVERLIGRLRFVEGLRFEVDLPYVDFLLRVKRAEEIAKVNGTWETPHPWLNLFVSKRDIGEFDRTVFKELAKNGVGGPMLVYPLLRSR</sequence>
<dbReference type="GO" id="GO:0009690">
    <property type="term" value="P:cytokinin metabolic process"/>
    <property type="evidence" value="ECO:0007669"/>
    <property type="project" value="InterPro"/>
</dbReference>
<keyword evidence="3" id="KW-0285">Flavoprotein</keyword>
<evidence type="ECO:0000256" key="9">
    <source>
        <dbReference type="PROSITE-ProRule" id="PRU10141"/>
    </source>
</evidence>
<keyword evidence="5 9" id="KW-0547">Nucleotide-binding</keyword>
<evidence type="ECO:0000259" key="10">
    <source>
        <dbReference type="PROSITE" id="PS50011"/>
    </source>
</evidence>
<dbReference type="Pfam" id="PF00069">
    <property type="entry name" value="Pkinase"/>
    <property type="match status" value="1"/>
</dbReference>
<evidence type="ECO:0000256" key="3">
    <source>
        <dbReference type="ARBA" id="ARBA00022630"/>
    </source>
</evidence>
<dbReference type="PROSITE" id="PS00107">
    <property type="entry name" value="PROTEIN_KINASE_ATP"/>
    <property type="match status" value="1"/>
</dbReference>
<feature type="binding site" evidence="9">
    <location>
        <position position="42"/>
    </location>
    <ligand>
        <name>ATP</name>
        <dbReference type="ChEBI" id="CHEBI:30616"/>
    </ligand>
</feature>
<comment type="cofactor">
    <cofactor evidence="1">
        <name>FAD</name>
        <dbReference type="ChEBI" id="CHEBI:57692"/>
    </cofactor>
</comment>
<evidence type="ECO:0000313" key="12">
    <source>
        <dbReference type="Proteomes" id="UP000712281"/>
    </source>
</evidence>
<evidence type="ECO:0000256" key="1">
    <source>
        <dbReference type="ARBA" id="ARBA00001974"/>
    </source>
</evidence>
<dbReference type="EMBL" id="QGKW02000717">
    <property type="protein sequence ID" value="KAF2600113.1"/>
    <property type="molecule type" value="Genomic_DNA"/>
</dbReference>
<proteinExistence type="predicted"/>
<evidence type="ECO:0000256" key="6">
    <source>
        <dbReference type="ARBA" id="ARBA00022777"/>
    </source>
</evidence>
<dbReference type="PANTHER" id="PTHR43895:SF104">
    <property type="entry name" value="CBL-INTERACTING SERINE_THREONINE-PROTEIN KINASE 3"/>
    <property type="match status" value="1"/>
</dbReference>
<accession>A0A8S9L3E8</accession>
<gene>
    <name evidence="11" type="ORF">F2Q68_00007634</name>
</gene>
<dbReference type="GO" id="GO:0050660">
    <property type="term" value="F:flavin adenine dinucleotide binding"/>
    <property type="evidence" value="ECO:0007669"/>
    <property type="project" value="InterPro"/>
</dbReference>
<organism evidence="11 12">
    <name type="scientific">Brassica cretica</name>
    <name type="common">Mustard</name>
    <dbReference type="NCBI Taxonomy" id="69181"/>
    <lineage>
        <taxon>Eukaryota</taxon>
        <taxon>Viridiplantae</taxon>
        <taxon>Streptophyta</taxon>
        <taxon>Embryophyta</taxon>
        <taxon>Tracheophyta</taxon>
        <taxon>Spermatophyta</taxon>
        <taxon>Magnoliopsida</taxon>
        <taxon>eudicotyledons</taxon>
        <taxon>Gunneridae</taxon>
        <taxon>Pentapetalae</taxon>
        <taxon>rosids</taxon>
        <taxon>malvids</taxon>
        <taxon>Brassicales</taxon>
        <taxon>Brassicaceae</taxon>
        <taxon>Brassiceae</taxon>
        <taxon>Brassica</taxon>
    </lineage>
</organism>
<dbReference type="GO" id="GO:0007165">
    <property type="term" value="P:signal transduction"/>
    <property type="evidence" value="ECO:0007669"/>
    <property type="project" value="TreeGrafter"/>
</dbReference>
<dbReference type="Gene3D" id="3.40.462.10">
    <property type="entry name" value="FAD-linked oxidases, C-terminal domain"/>
    <property type="match status" value="1"/>
</dbReference>